<dbReference type="AlphaFoldDB" id="A0A2P2PAP2"/>
<dbReference type="EMBL" id="GGEC01071328">
    <property type="protein sequence ID" value="MBX51812.1"/>
    <property type="molecule type" value="Transcribed_RNA"/>
</dbReference>
<protein>
    <submittedName>
        <fullName evidence="1">Uncharacterized protein</fullName>
    </submittedName>
</protein>
<organism evidence="1">
    <name type="scientific">Rhizophora mucronata</name>
    <name type="common">Asiatic mangrove</name>
    <dbReference type="NCBI Taxonomy" id="61149"/>
    <lineage>
        <taxon>Eukaryota</taxon>
        <taxon>Viridiplantae</taxon>
        <taxon>Streptophyta</taxon>
        <taxon>Embryophyta</taxon>
        <taxon>Tracheophyta</taxon>
        <taxon>Spermatophyta</taxon>
        <taxon>Magnoliopsida</taxon>
        <taxon>eudicotyledons</taxon>
        <taxon>Gunneridae</taxon>
        <taxon>Pentapetalae</taxon>
        <taxon>rosids</taxon>
        <taxon>fabids</taxon>
        <taxon>Malpighiales</taxon>
        <taxon>Rhizophoraceae</taxon>
        <taxon>Rhizophora</taxon>
    </lineage>
</organism>
<evidence type="ECO:0000313" key="1">
    <source>
        <dbReference type="EMBL" id="MBX51812.1"/>
    </source>
</evidence>
<accession>A0A2P2PAP2</accession>
<reference evidence="1" key="1">
    <citation type="submission" date="2018-02" db="EMBL/GenBank/DDBJ databases">
        <title>Rhizophora mucronata_Transcriptome.</title>
        <authorList>
            <person name="Meera S.P."/>
            <person name="Sreeshan A."/>
            <person name="Augustine A."/>
        </authorList>
    </citation>
    <scope>NUCLEOTIDE SEQUENCE</scope>
    <source>
        <tissue evidence="1">Leaf</tissue>
    </source>
</reference>
<name>A0A2P2PAP2_RHIMU</name>
<proteinExistence type="predicted"/>
<sequence>MPERCVPCLREASKFKSYLNKN</sequence>